<dbReference type="AlphaFoldDB" id="A0A4Y6V2A6"/>
<protein>
    <submittedName>
        <fullName evidence="1">Uncharacterized protein</fullName>
    </submittedName>
</protein>
<dbReference type="RefSeq" id="WP_141448927.1">
    <property type="nucleotide sequence ID" value="NZ_CBCSAZ010000005.1"/>
</dbReference>
<name>A0A4Y6V2A6_SACBS</name>
<proteinExistence type="predicted"/>
<reference evidence="1 2" key="1">
    <citation type="submission" date="2019-06" db="EMBL/GenBank/DDBJ databases">
        <title>Saccharibacillus brassicae sp. nov., an endophytic bacterium isolated from Chinese cabbage seeds (Brassica pekinensis).</title>
        <authorList>
            <person name="Jiang L."/>
            <person name="Lee J."/>
            <person name="Kim S.W."/>
        </authorList>
    </citation>
    <scope>NUCLEOTIDE SEQUENCE [LARGE SCALE GENOMIC DNA]</scope>
    <source>
        <strain evidence="2">KCTC 43072 / ATSA2</strain>
    </source>
</reference>
<keyword evidence="2" id="KW-1185">Reference proteome</keyword>
<dbReference type="KEGG" id="saca:FFV09_16980"/>
<dbReference type="EMBL" id="CP041217">
    <property type="protein sequence ID" value="QDH22385.1"/>
    <property type="molecule type" value="Genomic_DNA"/>
</dbReference>
<organism evidence="1 2">
    <name type="scientific">Saccharibacillus brassicae</name>
    <dbReference type="NCBI Taxonomy" id="2583377"/>
    <lineage>
        <taxon>Bacteria</taxon>
        <taxon>Bacillati</taxon>
        <taxon>Bacillota</taxon>
        <taxon>Bacilli</taxon>
        <taxon>Bacillales</taxon>
        <taxon>Paenibacillaceae</taxon>
        <taxon>Saccharibacillus</taxon>
    </lineage>
</organism>
<sequence length="90" mass="10563">MAYRPTVVNVDKAGSNDKDGLYEYVVHLEDGTMCRVFYNRYPEWKLTHISRLLKTPCPICRKDYICNCFEKFKGELDAQLRDGRIEQLLA</sequence>
<evidence type="ECO:0000313" key="1">
    <source>
        <dbReference type="EMBL" id="QDH22385.1"/>
    </source>
</evidence>
<accession>A0A4Y6V2A6</accession>
<dbReference type="Proteomes" id="UP000316968">
    <property type="component" value="Chromosome"/>
</dbReference>
<evidence type="ECO:0000313" key="2">
    <source>
        <dbReference type="Proteomes" id="UP000316968"/>
    </source>
</evidence>
<gene>
    <name evidence="1" type="ORF">FFV09_16980</name>
</gene>
<dbReference type="OrthoDB" id="2621488at2"/>